<evidence type="ECO:0000313" key="3">
    <source>
        <dbReference type="Proteomes" id="UP000603912"/>
    </source>
</evidence>
<comment type="caution">
    <text evidence="2">The sequence shown here is derived from an EMBL/GenBank/DDBJ whole genome shotgun (WGS) entry which is preliminary data.</text>
</comment>
<feature type="chain" id="PRO_5036904529" evidence="1">
    <location>
        <begin position="25"/>
        <end position="454"/>
    </location>
</feature>
<evidence type="ECO:0000313" key="2">
    <source>
        <dbReference type="EMBL" id="GGH14937.1"/>
    </source>
</evidence>
<dbReference type="Proteomes" id="UP000603912">
    <property type="component" value="Unassembled WGS sequence"/>
</dbReference>
<reference evidence="2" key="1">
    <citation type="journal article" date="2014" name="Int. J. Syst. Evol. Microbiol.">
        <title>Complete genome sequence of Corynebacterium casei LMG S-19264T (=DSM 44701T), isolated from a smear-ripened cheese.</title>
        <authorList>
            <consortium name="US DOE Joint Genome Institute (JGI-PGF)"/>
            <person name="Walter F."/>
            <person name="Albersmeier A."/>
            <person name="Kalinowski J."/>
            <person name="Ruckert C."/>
        </authorList>
    </citation>
    <scope>NUCLEOTIDE SEQUENCE</scope>
    <source>
        <strain evidence="2">CGMCC 1.12214</strain>
    </source>
</reference>
<accession>A0A917MGH2</accession>
<sequence length="454" mass="45569">MKLSRILALVGALLLGLSTAPAFAQYSAGQVLRASDINNIITRIVALETAGVVPGNGTVTSAKLSGALTMPGAVYIPSGNLGVGTSTPFSRFHVIASVTGAAPAATGTADAAVIARFANVNTALDLGQYASGDMWLQARNYTALGTQFNLALQPNGGNLGVGKVPTTTLDVNGVAQATALALNGVTTTPTIGFFAPSTNNLAFSTAGAEKARIDASGNFGIGKTPTAKLDVNGSIAGSSATITGIVNASGYQQGGTALEQALPAFTGDSGGGGAKGVVPAPAVGDAAAGKYLAAGGTWSTPGQSKIVKQIIYAPNSAGATGTGTIPFDDTIPQITEGTEFMTATIAPTSASSTLIITVTANISQDATAVQMACALYQDANVNALKAVAQYMPNADMYPINFKHVMTAGTTAATTFRVRCGANTATTTRFNGWTSAVRLFGGVMASDITIQEISP</sequence>
<dbReference type="EMBL" id="BMES01000001">
    <property type="protein sequence ID" value="GGH14937.1"/>
    <property type="molecule type" value="Genomic_DNA"/>
</dbReference>
<name>A0A917MGH2_9HYPH</name>
<protein>
    <submittedName>
        <fullName evidence="2">Uncharacterized protein</fullName>
    </submittedName>
</protein>
<feature type="signal peptide" evidence="1">
    <location>
        <begin position="1"/>
        <end position="24"/>
    </location>
</feature>
<organism evidence="2 3">
    <name type="scientific">Alsobacter metallidurans</name>
    <dbReference type="NCBI Taxonomy" id="340221"/>
    <lineage>
        <taxon>Bacteria</taxon>
        <taxon>Pseudomonadati</taxon>
        <taxon>Pseudomonadota</taxon>
        <taxon>Alphaproteobacteria</taxon>
        <taxon>Hyphomicrobiales</taxon>
        <taxon>Alsobacteraceae</taxon>
        <taxon>Alsobacter</taxon>
    </lineage>
</organism>
<evidence type="ECO:0000256" key="1">
    <source>
        <dbReference type="SAM" id="SignalP"/>
    </source>
</evidence>
<proteinExistence type="predicted"/>
<dbReference type="Gene3D" id="2.60.120.1340">
    <property type="match status" value="1"/>
</dbReference>
<reference evidence="2" key="2">
    <citation type="submission" date="2020-09" db="EMBL/GenBank/DDBJ databases">
        <authorList>
            <person name="Sun Q."/>
            <person name="Zhou Y."/>
        </authorList>
    </citation>
    <scope>NUCLEOTIDE SEQUENCE</scope>
    <source>
        <strain evidence="2">CGMCC 1.12214</strain>
    </source>
</reference>
<keyword evidence="3" id="KW-1185">Reference proteome</keyword>
<dbReference type="RefSeq" id="WP_188516992.1">
    <property type="nucleotide sequence ID" value="NZ_BMES01000001.1"/>
</dbReference>
<keyword evidence="1" id="KW-0732">Signal</keyword>
<gene>
    <name evidence="2" type="ORF">GCM10007036_14580</name>
</gene>
<dbReference type="AlphaFoldDB" id="A0A917MGH2"/>